<dbReference type="PANTHER" id="PTHR34387">
    <property type="entry name" value="SLR1258 PROTEIN"/>
    <property type="match status" value="1"/>
</dbReference>
<organism evidence="2 3">
    <name type="scientific">Microbulbifer spongiae</name>
    <dbReference type="NCBI Taxonomy" id="2944933"/>
    <lineage>
        <taxon>Bacteria</taxon>
        <taxon>Pseudomonadati</taxon>
        <taxon>Pseudomonadota</taxon>
        <taxon>Gammaproteobacteria</taxon>
        <taxon>Cellvibrionales</taxon>
        <taxon>Microbulbiferaceae</taxon>
        <taxon>Microbulbifer</taxon>
    </lineage>
</organism>
<feature type="chain" id="PRO_5045308258" evidence="1">
    <location>
        <begin position="27"/>
        <end position="238"/>
    </location>
</feature>
<dbReference type="InterPro" id="IPR007497">
    <property type="entry name" value="SIMPL/DUF541"/>
</dbReference>
<dbReference type="Pfam" id="PF04402">
    <property type="entry name" value="SIMPL"/>
    <property type="match status" value="1"/>
</dbReference>
<evidence type="ECO:0000256" key="1">
    <source>
        <dbReference type="SAM" id="SignalP"/>
    </source>
</evidence>
<proteinExistence type="predicted"/>
<dbReference type="Gene3D" id="3.30.110.170">
    <property type="entry name" value="Protein of unknown function (DUF541), domain 1"/>
    <property type="match status" value="1"/>
</dbReference>
<evidence type="ECO:0000313" key="3">
    <source>
        <dbReference type="Proteomes" id="UP001321520"/>
    </source>
</evidence>
<keyword evidence="3" id="KW-1185">Reference proteome</keyword>
<gene>
    <name evidence="2" type="ORF">M8T91_08710</name>
</gene>
<keyword evidence="1" id="KW-0732">Signal</keyword>
<dbReference type="RefSeq" id="WP_301418794.1">
    <property type="nucleotide sequence ID" value="NZ_CP098023.1"/>
</dbReference>
<dbReference type="InterPro" id="IPR052022">
    <property type="entry name" value="26kDa_periplasmic_antigen"/>
</dbReference>
<feature type="signal peptide" evidence="1">
    <location>
        <begin position="1"/>
        <end position="26"/>
    </location>
</feature>
<reference evidence="2 3" key="1">
    <citation type="submission" date="2022-05" db="EMBL/GenBank/DDBJ databases">
        <title>Microbulbifer sp. nov., isolated from sponge.</title>
        <authorList>
            <person name="Gao L."/>
        </authorList>
    </citation>
    <scope>NUCLEOTIDE SEQUENCE [LARGE SCALE GENOMIC DNA]</scope>
    <source>
        <strain evidence="2 3">MI-G</strain>
    </source>
</reference>
<dbReference type="PROSITE" id="PS51257">
    <property type="entry name" value="PROKAR_LIPOPROTEIN"/>
    <property type="match status" value="1"/>
</dbReference>
<dbReference type="Proteomes" id="UP001321520">
    <property type="component" value="Chromosome"/>
</dbReference>
<accession>A0ABY9EGN0</accession>
<dbReference type="EMBL" id="CP098023">
    <property type="protein sequence ID" value="WKD51482.1"/>
    <property type="molecule type" value="Genomic_DNA"/>
</dbReference>
<protein>
    <submittedName>
        <fullName evidence="2">SIMPL domain-containing protein</fullName>
    </submittedName>
</protein>
<sequence length="238" mass="25244">MKLIPLSTITLLALLVSACGSGGAPAERGTLVTIAAHGEVSQAPDIASISVGVVTEAGDSKKAMGDNAEQMEALMAAIKKAGIAKKDIQTSGISLWPRYQYQQNRKPQLVGYTARNTVSIKVRKLDELGDLLDDLADAGANQVNGPSFEIGEPAPVQAKAREKALLDAQERATIYAKALGMKVRRIVSISEKGTGDLPHPVMLSRNQMTAEKDRATTPVAPGEITVTVNLDLVFELQD</sequence>
<dbReference type="PANTHER" id="PTHR34387:SF1">
    <property type="entry name" value="PERIPLASMIC IMMUNOGENIC PROTEIN"/>
    <property type="match status" value="1"/>
</dbReference>
<dbReference type="Gene3D" id="3.30.70.2970">
    <property type="entry name" value="Protein of unknown function (DUF541), domain 2"/>
    <property type="match status" value="1"/>
</dbReference>
<name>A0ABY9EGN0_9GAMM</name>
<evidence type="ECO:0000313" key="2">
    <source>
        <dbReference type="EMBL" id="WKD51482.1"/>
    </source>
</evidence>